<evidence type="ECO:0000313" key="1">
    <source>
        <dbReference type="EMBL" id="ACL74129.1"/>
    </source>
</evidence>
<dbReference type="OrthoDB" id="5782264at2"/>
<dbReference type="RefSeq" id="WP_012639591.1">
    <property type="nucleotide sequence ID" value="NC_011901.1"/>
</dbReference>
<dbReference type="EMBL" id="CP001339">
    <property type="protein sequence ID" value="ACL74129.1"/>
    <property type="molecule type" value="Genomic_DNA"/>
</dbReference>
<gene>
    <name evidence="1" type="ordered locus">Tgr7_3060</name>
</gene>
<dbReference type="Proteomes" id="UP000002383">
    <property type="component" value="Chromosome"/>
</dbReference>
<dbReference type="AlphaFoldDB" id="B8GPY2"/>
<dbReference type="KEGG" id="tgr:Tgr7_3060"/>
<organism evidence="1 2">
    <name type="scientific">Thioalkalivibrio sulfidiphilus (strain HL-EbGR7)</name>
    <dbReference type="NCBI Taxonomy" id="396588"/>
    <lineage>
        <taxon>Bacteria</taxon>
        <taxon>Pseudomonadati</taxon>
        <taxon>Pseudomonadota</taxon>
        <taxon>Gammaproteobacteria</taxon>
        <taxon>Chromatiales</taxon>
        <taxon>Ectothiorhodospiraceae</taxon>
        <taxon>Thioalkalivibrio</taxon>
    </lineage>
</organism>
<keyword evidence="2" id="KW-1185">Reference proteome</keyword>
<dbReference type="HOGENOM" id="CLU_1677055_0_0_6"/>
<evidence type="ECO:0000313" key="2">
    <source>
        <dbReference type="Proteomes" id="UP000002383"/>
    </source>
</evidence>
<name>B8GPY2_THISH</name>
<proteinExistence type="predicted"/>
<protein>
    <submittedName>
        <fullName evidence="1">Uncharacterized protein</fullName>
    </submittedName>
</protein>
<accession>B8GPY2</accession>
<sequence length="178" mass="19381">MTDSKHSDLLAGPRVARWTCPSCGDAVPRLLPNGARNAQSVAELELFLEDADIESEVNREPGTAADEICLACADAVRELVGTLIRPPGEDGDARNSPGLNDTGIVGAALPRGDGTHVLIFHVIDGVLRLTETERLTRFDPMRLTYPGSRGAMAPRIWELYARHLAQLQARYGEEPQNR</sequence>
<reference evidence="1 2" key="1">
    <citation type="journal article" date="2011" name="Stand. Genomic Sci.">
        <title>Complete genome sequence of 'Thioalkalivibrio sulfidophilus' HL-EbGr7.</title>
        <authorList>
            <person name="Muyzer G."/>
            <person name="Sorokin D.Y."/>
            <person name="Mavromatis K."/>
            <person name="Lapidus A."/>
            <person name="Clum A."/>
            <person name="Ivanova N."/>
            <person name="Pati A."/>
            <person name="d'Haeseleer P."/>
            <person name="Woyke T."/>
            <person name="Kyrpides N.C."/>
        </authorList>
    </citation>
    <scope>NUCLEOTIDE SEQUENCE [LARGE SCALE GENOMIC DNA]</scope>
    <source>
        <strain evidence="1 2">HL-EbGR7</strain>
    </source>
</reference>